<evidence type="ECO:0000256" key="2">
    <source>
        <dbReference type="SAM" id="SignalP"/>
    </source>
</evidence>
<dbReference type="SUPFAM" id="SSF53850">
    <property type="entry name" value="Periplasmic binding protein-like II"/>
    <property type="match status" value="1"/>
</dbReference>
<protein>
    <recommendedName>
        <fullName evidence="5">LacI family transcriptional regulator</fullName>
    </recommendedName>
</protein>
<dbReference type="CDD" id="cd13578">
    <property type="entry name" value="PBP2_Bug27"/>
    <property type="match status" value="1"/>
</dbReference>
<comment type="similarity">
    <text evidence="1">Belongs to the UPF0065 (bug) family.</text>
</comment>
<dbReference type="STRING" id="463014.BAU07_04045"/>
<sequence>MRPARRRCLDVFRRAALVLAAVACSVGVAQAETFPDKPVRMVVAFPAGGGTDIVARLIAERLTARWGQQVIVDNRGGAGGVIGTEIAARSAPDGYTIFMATLGNLSINPHLYKMNVDPIKDLAPISNVVDVNFVLVANPSFPAKTVKDLIESARKQPGQINFSSSGVGGAPHLAGELFNEMAGVKLTHVPYKGSAPSFTDLIGGQVAVTFDSLVQALPYIQAGKLRPLAVLASRRSALLPDVPTLAEAGVPGYDFANWFGLVAPAGVPADRIRKLNTDVRAVLSQPAVQEQLARMGAVPAGDTPEQFGKLIRDESAKWARIIREQDIRAQ</sequence>
<reference evidence="3 4" key="1">
    <citation type="submission" date="2016-06" db="EMBL/GenBank/DDBJ databases">
        <title>Complete genome sequences of Bordetella bronchialis and Bordetella flabilis.</title>
        <authorList>
            <person name="LiPuma J.J."/>
            <person name="Spilker T."/>
        </authorList>
    </citation>
    <scope>NUCLEOTIDE SEQUENCE [LARGE SCALE GENOMIC DNA]</scope>
    <source>
        <strain evidence="3 4">AU10664</strain>
    </source>
</reference>
<evidence type="ECO:0000313" key="4">
    <source>
        <dbReference type="Proteomes" id="UP000091926"/>
    </source>
</evidence>
<evidence type="ECO:0008006" key="5">
    <source>
        <dbReference type="Google" id="ProtNLM"/>
    </source>
</evidence>
<dbReference type="Pfam" id="PF03401">
    <property type="entry name" value="TctC"/>
    <property type="match status" value="1"/>
</dbReference>
<dbReference type="RefSeq" id="WP_066654355.1">
    <property type="nucleotide sequence ID" value="NZ_CBCSCL010000010.1"/>
</dbReference>
<dbReference type="EMBL" id="CP016172">
    <property type="protein sequence ID" value="ANN76397.1"/>
    <property type="molecule type" value="Genomic_DNA"/>
</dbReference>
<dbReference type="InterPro" id="IPR042100">
    <property type="entry name" value="Bug_dom1"/>
</dbReference>
<dbReference type="OrthoDB" id="8678477at2"/>
<evidence type="ECO:0000256" key="1">
    <source>
        <dbReference type="ARBA" id="ARBA00006987"/>
    </source>
</evidence>
<dbReference type="Gene3D" id="3.40.190.150">
    <property type="entry name" value="Bordetella uptake gene, domain 1"/>
    <property type="match status" value="1"/>
</dbReference>
<feature type="chain" id="PRO_5008258728" description="LacI family transcriptional regulator" evidence="2">
    <location>
        <begin position="32"/>
        <end position="330"/>
    </location>
</feature>
<organism evidence="3 4">
    <name type="scientific">Bordetella flabilis</name>
    <dbReference type="NCBI Taxonomy" id="463014"/>
    <lineage>
        <taxon>Bacteria</taxon>
        <taxon>Pseudomonadati</taxon>
        <taxon>Pseudomonadota</taxon>
        <taxon>Betaproteobacteria</taxon>
        <taxon>Burkholderiales</taxon>
        <taxon>Alcaligenaceae</taxon>
        <taxon>Bordetella</taxon>
    </lineage>
</organism>
<dbReference type="PIRSF" id="PIRSF017082">
    <property type="entry name" value="YflP"/>
    <property type="match status" value="1"/>
</dbReference>
<dbReference type="PANTHER" id="PTHR42928">
    <property type="entry name" value="TRICARBOXYLATE-BINDING PROTEIN"/>
    <property type="match status" value="1"/>
</dbReference>
<keyword evidence="4" id="KW-1185">Reference proteome</keyword>
<dbReference type="Gene3D" id="3.40.190.10">
    <property type="entry name" value="Periplasmic binding protein-like II"/>
    <property type="match status" value="1"/>
</dbReference>
<keyword evidence="2" id="KW-0732">Signal</keyword>
<feature type="signal peptide" evidence="2">
    <location>
        <begin position="1"/>
        <end position="31"/>
    </location>
</feature>
<gene>
    <name evidence="3" type="ORF">BAU07_04045</name>
</gene>
<accession>A0A193G8T4</accession>
<dbReference type="PANTHER" id="PTHR42928:SF5">
    <property type="entry name" value="BLR1237 PROTEIN"/>
    <property type="match status" value="1"/>
</dbReference>
<proteinExistence type="inferred from homology"/>
<dbReference type="Proteomes" id="UP000091926">
    <property type="component" value="Chromosome"/>
</dbReference>
<dbReference type="InterPro" id="IPR005064">
    <property type="entry name" value="BUG"/>
</dbReference>
<dbReference type="KEGG" id="bfz:BAU07_04045"/>
<dbReference type="AlphaFoldDB" id="A0A193G8T4"/>
<evidence type="ECO:0000313" key="3">
    <source>
        <dbReference type="EMBL" id="ANN76397.1"/>
    </source>
</evidence>
<name>A0A193G8T4_9BORD</name>